<evidence type="ECO:0000313" key="3">
    <source>
        <dbReference type="Proteomes" id="UP000295830"/>
    </source>
</evidence>
<dbReference type="EMBL" id="SOAX01000001">
    <property type="protein sequence ID" value="TDT43907.1"/>
    <property type="molecule type" value="Genomic_DNA"/>
</dbReference>
<dbReference type="SMART" id="SM00671">
    <property type="entry name" value="SEL1"/>
    <property type="match status" value="3"/>
</dbReference>
<reference evidence="2 3" key="1">
    <citation type="submission" date="2019-03" db="EMBL/GenBank/DDBJ databases">
        <title>Genomic Encyclopedia of Type Strains, Phase IV (KMG-IV): sequencing the most valuable type-strain genomes for metagenomic binning, comparative biology and taxonomic classification.</title>
        <authorList>
            <person name="Goeker M."/>
        </authorList>
    </citation>
    <scope>NUCLEOTIDE SEQUENCE [LARGE SCALE GENOMIC DNA]</scope>
    <source>
        <strain evidence="2 3">DSM 15505</strain>
    </source>
</reference>
<keyword evidence="3" id="KW-1185">Reference proteome</keyword>
<name>A0A4R7K1L8_9GAMM</name>
<dbReference type="AlphaFoldDB" id="A0A4R7K1L8"/>
<evidence type="ECO:0000256" key="1">
    <source>
        <dbReference type="SAM" id="Phobius"/>
    </source>
</evidence>
<dbReference type="Gene3D" id="1.25.40.10">
    <property type="entry name" value="Tetratricopeptide repeat domain"/>
    <property type="match status" value="1"/>
</dbReference>
<gene>
    <name evidence="2" type="ORF">DES49_0006</name>
</gene>
<protein>
    <submittedName>
        <fullName evidence="2">Sel1 repeat-containing protein</fullName>
    </submittedName>
</protein>
<proteinExistence type="predicted"/>
<evidence type="ECO:0000313" key="2">
    <source>
        <dbReference type="EMBL" id="TDT43907.1"/>
    </source>
</evidence>
<keyword evidence="1" id="KW-1133">Transmembrane helix</keyword>
<comment type="caution">
    <text evidence="2">The sequence shown here is derived from an EMBL/GenBank/DDBJ whole genome shotgun (WGS) entry which is preliminary data.</text>
</comment>
<dbReference type="PANTHER" id="PTHR11102:SF160">
    <property type="entry name" value="ERAD-ASSOCIATED E3 UBIQUITIN-PROTEIN LIGASE COMPONENT HRD3"/>
    <property type="match status" value="1"/>
</dbReference>
<keyword evidence="1" id="KW-0812">Transmembrane</keyword>
<organism evidence="2 3">
    <name type="scientific">Halospina denitrificans</name>
    <dbReference type="NCBI Taxonomy" id="332522"/>
    <lineage>
        <taxon>Bacteria</taxon>
        <taxon>Pseudomonadati</taxon>
        <taxon>Pseudomonadota</taxon>
        <taxon>Gammaproteobacteria</taxon>
        <taxon>Halospina</taxon>
    </lineage>
</organism>
<dbReference type="InterPro" id="IPR011990">
    <property type="entry name" value="TPR-like_helical_dom_sf"/>
</dbReference>
<dbReference type="Proteomes" id="UP000295830">
    <property type="component" value="Unassembled WGS sequence"/>
</dbReference>
<dbReference type="Pfam" id="PF08238">
    <property type="entry name" value="Sel1"/>
    <property type="match status" value="3"/>
</dbReference>
<keyword evidence="1" id="KW-0472">Membrane</keyword>
<dbReference type="InterPro" id="IPR006597">
    <property type="entry name" value="Sel1-like"/>
</dbReference>
<dbReference type="SUPFAM" id="SSF81901">
    <property type="entry name" value="HCP-like"/>
    <property type="match status" value="1"/>
</dbReference>
<dbReference type="InterPro" id="IPR050767">
    <property type="entry name" value="Sel1_AlgK"/>
</dbReference>
<feature type="transmembrane region" description="Helical" evidence="1">
    <location>
        <begin position="12"/>
        <end position="32"/>
    </location>
</feature>
<accession>A0A4R7K1L8</accession>
<sequence length="283" mass="31448">MRCLSCGGDTNWVLPLDFENIAIFLLRFILFLGGVGVLFLQVSAGVSLLGGFFLIGALGLSGKLHKTRLLCKSCGASVTDRKLQWTHCRPSFGPIKSIPCLRRNNVPVARGVLARLMPSGLMTKFRIFYHRIMADANEEHSEARAIRHLKELEVLGSEQGLIELGARYSDGKGVKEDHEKAYRYFEKAASKNGKLRMYAEYNLGTMHLEGLFVPQDSAKAGEFFEKAAQKGYPPAQYNCGLALIDGWMGYEDYEAGVQWMEKAAAGGITEAQEALERLEKFNQ</sequence>
<dbReference type="PANTHER" id="PTHR11102">
    <property type="entry name" value="SEL-1-LIKE PROTEIN"/>
    <property type="match status" value="1"/>
</dbReference>